<feature type="region of interest" description="Disordered" evidence="3">
    <location>
        <begin position="206"/>
        <end position="294"/>
    </location>
</feature>
<dbReference type="GO" id="GO:0031593">
    <property type="term" value="F:polyubiquitin modification-dependent protein binding"/>
    <property type="evidence" value="ECO:0007669"/>
    <property type="project" value="TreeGrafter"/>
</dbReference>
<feature type="compositionally biased region" description="Polar residues" evidence="3">
    <location>
        <begin position="229"/>
        <end position="238"/>
    </location>
</feature>
<dbReference type="Gene3D" id="2.40.40.50">
    <property type="entry name" value="Ubiquitin fusion degradation protein UFD1, N-terminal domain"/>
    <property type="match status" value="1"/>
</dbReference>
<reference evidence="6 7" key="1">
    <citation type="submission" date="2017-02" db="EMBL/GenBank/DDBJ databases">
        <authorList>
            <person name="Peterson S.W."/>
        </authorList>
    </citation>
    <scope>NUCLEOTIDE SEQUENCE [LARGE SCALE GENOMIC DNA]</scope>
    <source>
        <strain evidence="6 7">SRS1_H2-8</strain>
    </source>
</reference>
<dbReference type="GO" id="GO:0006511">
    <property type="term" value="P:ubiquitin-dependent protein catabolic process"/>
    <property type="evidence" value="ECO:0007669"/>
    <property type="project" value="InterPro"/>
</dbReference>
<accession>A0A2N8UEJ2</accession>
<dbReference type="InterPro" id="IPR042299">
    <property type="entry name" value="Ufd1-like_Nn"/>
</dbReference>
<feature type="domain" description="Ubiquitin fusion degradation protein UFD1 N-terminal subdomain 2" evidence="5">
    <location>
        <begin position="131"/>
        <end position="207"/>
    </location>
</feature>
<protein>
    <submittedName>
        <fullName evidence="6">Related to UFD1-ubiquitin fusion degradation protein</fullName>
    </submittedName>
</protein>
<sequence length="431" mass="46409">MSMFGGIDGGFARFMQNGMDPRFPRPPRAYDEYFKAYSMAMLPGKERLNVSYGGKIIMPPSALAHLTNLEIESPWFFELRSTGASEARRTHAGVLEFIADEGNVHLPAWMMRTLGLSEGDPIRLTGATLPKGRMVKIQPQTVDFLEISDPKAVLEQAFRNFSALTPGDIVEISYNCLTFEILIMEITPNADGISIIETDLEVDFAPPKGYVEPTPQPRPPPPTMASKLNIDSSRTDSIPPTRTSTPGSLGGTSAAGGSGVATPAGPFRGAGQTLSGKKSKGKKERQIEQLDPFSMVRRTDLPRIVTNDTQLTEKKIPAALNLPFGKLFFGYEVIPVGGKPQDAAQDKPAESFAGSGTTLSGRAPRPKPQESQNSSRSAGEAPPATAFTLGAGRVLGESSRSSRYATPSSSDGRSLNESRDSKRDVIEIDSD</sequence>
<dbReference type="InterPro" id="IPR055417">
    <property type="entry name" value="UFD1_N1"/>
</dbReference>
<dbReference type="Gene3D" id="3.10.330.10">
    <property type="match status" value="1"/>
</dbReference>
<dbReference type="AlphaFoldDB" id="A0A2N8UEJ2"/>
<feature type="compositionally biased region" description="Gly residues" evidence="3">
    <location>
        <begin position="248"/>
        <end position="259"/>
    </location>
</feature>
<feature type="compositionally biased region" description="Low complexity" evidence="3">
    <location>
        <begin position="398"/>
        <end position="410"/>
    </location>
</feature>
<evidence type="ECO:0000313" key="6">
    <source>
        <dbReference type="EMBL" id="SJX62783.1"/>
    </source>
</evidence>
<feature type="compositionally biased region" description="Basic and acidic residues" evidence="3">
    <location>
        <begin position="414"/>
        <end position="431"/>
    </location>
</feature>
<dbReference type="InterPro" id="IPR055418">
    <property type="entry name" value="UFD1_N2"/>
</dbReference>
<feature type="region of interest" description="Disordered" evidence="3">
    <location>
        <begin position="340"/>
        <end position="431"/>
    </location>
</feature>
<dbReference type="Pfam" id="PF03152">
    <property type="entry name" value="UFD1_N1"/>
    <property type="match status" value="1"/>
</dbReference>
<comment type="similarity">
    <text evidence="1">Belongs to the UFD1 family.</text>
</comment>
<gene>
    <name evidence="6" type="ORF">SRS1_11050</name>
</gene>
<feature type="compositionally biased region" description="Pro residues" evidence="3">
    <location>
        <begin position="214"/>
        <end position="223"/>
    </location>
</feature>
<proteinExistence type="inferred from homology"/>
<dbReference type="GO" id="GO:0034098">
    <property type="term" value="C:VCP-NPL4-UFD1 AAA ATPase complex"/>
    <property type="evidence" value="ECO:0007669"/>
    <property type="project" value="TreeGrafter"/>
</dbReference>
<evidence type="ECO:0000259" key="5">
    <source>
        <dbReference type="Pfam" id="PF24842"/>
    </source>
</evidence>
<evidence type="ECO:0000313" key="7">
    <source>
        <dbReference type="Proteomes" id="UP000239563"/>
    </source>
</evidence>
<name>A0A2N8UEJ2_9BASI</name>
<evidence type="ECO:0000256" key="2">
    <source>
        <dbReference type="ARBA" id="ARBA00022786"/>
    </source>
</evidence>
<evidence type="ECO:0000256" key="1">
    <source>
        <dbReference type="ARBA" id="ARBA00006043"/>
    </source>
</evidence>
<organism evidence="6 7">
    <name type="scientific">Sporisorium reilianum f. sp. reilianum</name>
    <dbReference type="NCBI Taxonomy" id="72559"/>
    <lineage>
        <taxon>Eukaryota</taxon>
        <taxon>Fungi</taxon>
        <taxon>Dikarya</taxon>
        <taxon>Basidiomycota</taxon>
        <taxon>Ustilaginomycotina</taxon>
        <taxon>Ustilaginomycetes</taxon>
        <taxon>Ustilaginales</taxon>
        <taxon>Ustilaginaceae</taxon>
        <taxon>Sporisorium</taxon>
    </lineage>
</organism>
<dbReference type="Pfam" id="PF24842">
    <property type="entry name" value="UFD1_N2"/>
    <property type="match status" value="1"/>
</dbReference>
<dbReference type="GO" id="GO:0036503">
    <property type="term" value="P:ERAD pathway"/>
    <property type="evidence" value="ECO:0007669"/>
    <property type="project" value="TreeGrafter"/>
</dbReference>
<keyword evidence="2" id="KW-0833">Ubl conjugation pathway</keyword>
<dbReference type="PANTHER" id="PTHR12555">
    <property type="entry name" value="UBIQUITIN FUSION DEGRADATON PROTEIN 1"/>
    <property type="match status" value="1"/>
</dbReference>
<feature type="domain" description="Ubiquitin fusion degradation protein UFD1 N-terminal subdomain 1" evidence="4">
    <location>
        <begin position="30"/>
        <end position="130"/>
    </location>
</feature>
<dbReference type="InterPro" id="IPR004854">
    <property type="entry name" value="Ufd1-like"/>
</dbReference>
<evidence type="ECO:0000256" key="3">
    <source>
        <dbReference type="SAM" id="MobiDB-lite"/>
    </source>
</evidence>
<evidence type="ECO:0000259" key="4">
    <source>
        <dbReference type="Pfam" id="PF03152"/>
    </source>
</evidence>
<dbReference type="PANTHER" id="PTHR12555:SF13">
    <property type="entry name" value="UBIQUITIN RECOGNITION FACTOR IN ER-ASSOCIATED DEGRADATION PROTEIN 1"/>
    <property type="match status" value="1"/>
</dbReference>
<dbReference type="EMBL" id="LT795059">
    <property type="protein sequence ID" value="SJX62783.1"/>
    <property type="molecule type" value="Genomic_DNA"/>
</dbReference>
<dbReference type="Proteomes" id="UP000239563">
    <property type="component" value="Chromosome VI"/>
</dbReference>